<reference evidence="2" key="1">
    <citation type="journal article" date="2019" name="Sci. Rep.">
        <title>Draft genome of Tanacetum cinerariifolium, the natural source of mosquito coil.</title>
        <authorList>
            <person name="Yamashiro T."/>
            <person name="Shiraishi A."/>
            <person name="Satake H."/>
            <person name="Nakayama K."/>
        </authorList>
    </citation>
    <scope>NUCLEOTIDE SEQUENCE</scope>
</reference>
<evidence type="ECO:0000313" key="2">
    <source>
        <dbReference type="EMBL" id="GEU45192.1"/>
    </source>
</evidence>
<comment type="caution">
    <text evidence="2">The sequence shown here is derived from an EMBL/GenBank/DDBJ whole genome shotgun (WGS) entry which is preliminary data.</text>
</comment>
<protein>
    <recommendedName>
        <fullName evidence="3">Reverse transcriptase domain-containing protein</fullName>
    </recommendedName>
</protein>
<organism evidence="2">
    <name type="scientific">Tanacetum cinerariifolium</name>
    <name type="common">Dalmatian daisy</name>
    <name type="synonym">Chrysanthemum cinerariifolium</name>
    <dbReference type="NCBI Taxonomy" id="118510"/>
    <lineage>
        <taxon>Eukaryota</taxon>
        <taxon>Viridiplantae</taxon>
        <taxon>Streptophyta</taxon>
        <taxon>Embryophyta</taxon>
        <taxon>Tracheophyta</taxon>
        <taxon>Spermatophyta</taxon>
        <taxon>Magnoliopsida</taxon>
        <taxon>eudicotyledons</taxon>
        <taxon>Gunneridae</taxon>
        <taxon>Pentapetalae</taxon>
        <taxon>asterids</taxon>
        <taxon>campanulids</taxon>
        <taxon>Asterales</taxon>
        <taxon>Asteraceae</taxon>
        <taxon>Asteroideae</taxon>
        <taxon>Anthemideae</taxon>
        <taxon>Anthemidinae</taxon>
        <taxon>Tanacetum</taxon>
    </lineage>
</organism>
<evidence type="ECO:0008006" key="3">
    <source>
        <dbReference type="Google" id="ProtNLM"/>
    </source>
</evidence>
<evidence type="ECO:0000256" key="1">
    <source>
        <dbReference type="SAM" id="MobiDB-lite"/>
    </source>
</evidence>
<gene>
    <name evidence="2" type="ORF">Tci_017170</name>
</gene>
<dbReference type="AlphaFoldDB" id="A0A6L2K8Z1"/>
<proteinExistence type="predicted"/>
<name>A0A6L2K8Z1_TANCI</name>
<feature type="region of interest" description="Disordered" evidence="1">
    <location>
        <begin position="184"/>
        <end position="208"/>
    </location>
</feature>
<accession>A0A6L2K8Z1</accession>
<sequence length="610" mass="69784">MANLTFADFHNMVAYMEKSAKNADFVEIVDFLNAKPIRLERAATTTTSLDAKHDSGTIIRTQSTTIPNEPIPQGTGLGGSPRCQDTILGDKPAQTRFERLSKQSHEPPLSRVNTLRSGEDRMQLMELMALCTTLSDRVLALENNKTAQELEFTHLKKRVKRLEKKRKSRTPQLKRRLFKVRKEYSAEKSLGDQEDASKQEKNDQDERISFVQENAEIQERYGHDNKINTASTSITTASINITTAEPVTTVSTPITTAGVSVMRNQKKKAKQRGSKEKYSETATRPAIGVILREASKTTTRPTVPPQHLLDPKDKGKVKMVEPEKPLKKKDQIEFDKKVAQRLHSQFEEEENIAEWDDVQAIMDAALKKFKRILTPMSWINSFIPIDKEKLDEKVEAEVDNDQEETDMKMYMKIVPDDEIAIDAISLATKPSIIVDWKIIKEGKISPYHIKRVDGSSKRQEEAYERVLWGNLKVMFELDLETQHATDDSPAVLKCTVVETLLNISPENKAHYDSEKEAIHLLLTRIEEEIYSTVDACKTAHKLWIAIERLQYGESLNIQDVKTNLFWEFDRFTSHNGESMESYCTRFYKMIDEMIRNNSKVATMQVNVQFP</sequence>
<dbReference type="Pfam" id="PF14223">
    <property type="entry name" value="Retrotran_gag_2"/>
    <property type="match status" value="1"/>
</dbReference>
<dbReference type="EMBL" id="BKCJ010001951">
    <property type="protein sequence ID" value="GEU45192.1"/>
    <property type="molecule type" value="Genomic_DNA"/>
</dbReference>
<feature type="region of interest" description="Disordered" evidence="1">
    <location>
        <begin position="263"/>
        <end position="282"/>
    </location>
</feature>